<name>A0AAD5TFP4_9FUNG</name>
<accession>A0AAD5TFP4</accession>
<dbReference type="AlphaFoldDB" id="A0AAD5TFP4"/>
<evidence type="ECO:0000313" key="1">
    <source>
        <dbReference type="EMBL" id="KAJ3173895.1"/>
    </source>
</evidence>
<proteinExistence type="predicted"/>
<reference evidence="1" key="1">
    <citation type="submission" date="2020-05" db="EMBL/GenBank/DDBJ databases">
        <title>Phylogenomic resolution of chytrid fungi.</title>
        <authorList>
            <person name="Stajich J.E."/>
            <person name="Amses K."/>
            <person name="Simmons R."/>
            <person name="Seto K."/>
            <person name="Myers J."/>
            <person name="Bonds A."/>
            <person name="Quandt C.A."/>
            <person name="Barry K."/>
            <person name="Liu P."/>
            <person name="Grigoriev I."/>
            <person name="Longcore J.E."/>
            <person name="James T.Y."/>
        </authorList>
    </citation>
    <scope>NUCLEOTIDE SEQUENCE</scope>
    <source>
        <strain evidence="1">JEL0379</strain>
    </source>
</reference>
<keyword evidence="2" id="KW-1185">Reference proteome</keyword>
<organism evidence="1 2">
    <name type="scientific">Geranomyces variabilis</name>
    <dbReference type="NCBI Taxonomy" id="109894"/>
    <lineage>
        <taxon>Eukaryota</taxon>
        <taxon>Fungi</taxon>
        <taxon>Fungi incertae sedis</taxon>
        <taxon>Chytridiomycota</taxon>
        <taxon>Chytridiomycota incertae sedis</taxon>
        <taxon>Chytridiomycetes</taxon>
        <taxon>Spizellomycetales</taxon>
        <taxon>Powellomycetaceae</taxon>
        <taxon>Geranomyces</taxon>
    </lineage>
</organism>
<dbReference type="Proteomes" id="UP001212152">
    <property type="component" value="Unassembled WGS sequence"/>
</dbReference>
<dbReference type="EMBL" id="JADGJQ010000068">
    <property type="protein sequence ID" value="KAJ3173895.1"/>
    <property type="molecule type" value="Genomic_DNA"/>
</dbReference>
<comment type="caution">
    <text evidence="1">The sequence shown here is derived from an EMBL/GenBank/DDBJ whole genome shotgun (WGS) entry which is preliminary data.</text>
</comment>
<sequence length="91" mass="9989">MPRLVQKKDLTVVPEATAPNRAADNSGLALVTPILAGKPALPRPVSKRRCNCRFFDLDTDWKWLVLLAMVFGGAIDHKLCAITMAVTDYHG</sequence>
<protein>
    <submittedName>
        <fullName evidence="1">Uncharacterized protein</fullName>
    </submittedName>
</protein>
<evidence type="ECO:0000313" key="2">
    <source>
        <dbReference type="Proteomes" id="UP001212152"/>
    </source>
</evidence>
<gene>
    <name evidence="1" type="ORF">HDU87_007305</name>
</gene>